<evidence type="ECO:0000256" key="13">
    <source>
        <dbReference type="SAM" id="MobiDB-lite"/>
    </source>
</evidence>
<evidence type="ECO:0000256" key="10">
    <source>
        <dbReference type="ARBA" id="ARBA00023172"/>
    </source>
</evidence>
<keyword evidence="8" id="KW-0548">Nucleotidyltransferase</keyword>
<feature type="coiled-coil region" evidence="12">
    <location>
        <begin position="118"/>
        <end position="154"/>
    </location>
</feature>
<reference evidence="17" key="1">
    <citation type="journal article" date="2022" name="Int. J. Mol. Sci.">
        <title>Draft Genome of Tanacetum Coccineum: Genomic Comparison of Closely Related Tanacetum-Family Plants.</title>
        <authorList>
            <person name="Yamashiro T."/>
            <person name="Shiraishi A."/>
            <person name="Nakayama K."/>
            <person name="Satake H."/>
        </authorList>
    </citation>
    <scope>NUCLEOTIDE SEQUENCE</scope>
</reference>
<dbReference type="Gene3D" id="1.10.340.70">
    <property type="match status" value="1"/>
</dbReference>
<dbReference type="InterPro" id="IPR041588">
    <property type="entry name" value="Integrase_H2C2"/>
</dbReference>
<evidence type="ECO:0000259" key="15">
    <source>
        <dbReference type="Pfam" id="PF17921"/>
    </source>
</evidence>
<dbReference type="Pfam" id="PF24626">
    <property type="entry name" value="SH3_Tf2-1"/>
    <property type="match status" value="1"/>
</dbReference>
<evidence type="ECO:0000256" key="3">
    <source>
        <dbReference type="ARBA" id="ARBA00022750"/>
    </source>
</evidence>
<gene>
    <name evidence="17" type="ORF">Tco_0910026</name>
</gene>
<evidence type="ECO:0000256" key="5">
    <source>
        <dbReference type="ARBA" id="ARBA00022842"/>
    </source>
</evidence>
<feature type="compositionally biased region" description="Acidic residues" evidence="13">
    <location>
        <begin position="19"/>
        <end position="35"/>
    </location>
</feature>
<feature type="region of interest" description="Disordered" evidence="13">
    <location>
        <begin position="1"/>
        <end position="65"/>
    </location>
</feature>
<evidence type="ECO:0000259" key="14">
    <source>
        <dbReference type="Pfam" id="PF17919"/>
    </source>
</evidence>
<dbReference type="InterPro" id="IPR041577">
    <property type="entry name" value="RT_RNaseH_2"/>
</dbReference>
<organism evidence="17 18">
    <name type="scientific">Tanacetum coccineum</name>
    <dbReference type="NCBI Taxonomy" id="301880"/>
    <lineage>
        <taxon>Eukaryota</taxon>
        <taxon>Viridiplantae</taxon>
        <taxon>Streptophyta</taxon>
        <taxon>Embryophyta</taxon>
        <taxon>Tracheophyta</taxon>
        <taxon>Spermatophyta</taxon>
        <taxon>Magnoliopsida</taxon>
        <taxon>eudicotyledons</taxon>
        <taxon>Gunneridae</taxon>
        <taxon>Pentapetalae</taxon>
        <taxon>asterids</taxon>
        <taxon>campanulids</taxon>
        <taxon>Asterales</taxon>
        <taxon>Asteraceae</taxon>
        <taxon>Asteroideae</taxon>
        <taxon>Anthemideae</taxon>
        <taxon>Anthemidinae</taxon>
        <taxon>Tanacetum</taxon>
    </lineage>
</organism>
<keyword evidence="18" id="KW-1185">Reference proteome</keyword>
<dbReference type="SUPFAM" id="SSF56672">
    <property type="entry name" value="DNA/RNA polymerases"/>
    <property type="match status" value="2"/>
</dbReference>
<evidence type="ECO:0000256" key="8">
    <source>
        <dbReference type="ARBA" id="ARBA00022932"/>
    </source>
</evidence>
<dbReference type="Proteomes" id="UP001151760">
    <property type="component" value="Unassembled WGS sequence"/>
</dbReference>
<dbReference type="PANTHER" id="PTHR37984:SF5">
    <property type="entry name" value="PROTEIN NYNRIN-LIKE"/>
    <property type="match status" value="1"/>
</dbReference>
<evidence type="ECO:0000256" key="4">
    <source>
        <dbReference type="ARBA" id="ARBA00022801"/>
    </source>
</evidence>
<keyword evidence="3" id="KW-0064">Aspartyl protease</keyword>
<keyword evidence="5" id="KW-0460">Magnesium</keyword>
<dbReference type="GO" id="GO:0003964">
    <property type="term" value="F:RNA-directed DNA polymerase activity"/>
    <property type="evidence" value="ECO:0007669"/>
    <property type="project" value="UniProtKB-KW"/>
</dbReference>
<dbReference type="PANTHER" id="PTHR37984">
    <property type="entry name" value="PROTEIN CBG26694"/>
    <property type="match status" value="1"/>
</dbReference>
<evidence type="ECO:0000256" key="6">
    <source>
        <dbReference type="ARBA" id="ARBA00022908"/>
    </source>
</evidence>
<evidence type="ECO:0000256" key="9">
    <source>
        <dbReference type="ARBA" id="ARBA00023125"/>
    </source>
</evidence>
<keyword evidence="10" id="KW-0233">DNA recombination</keyword>
<dbReference type="InterPro" id="IPR043128">
    <property type="entry name" value="Rev_trsase/Diguanyl_cyclase"/>
</dbReference>
<feature type="domain" description="Tf2-1-like SH3-like" evidence="16">
    <location>
        <begin position="725"/>
        <end position="788"/>
    </location>
</feature>
<protein>
    <submittedName>
        <fullName evidence="17">Reverse transcriptase domain-containing protein</fullName>
    </submittedName>
</protein>
<evidence type="ECO:0000259" key="16">
    <source>
        <dbReference type="Pfam" id="PF24626"/>
    </source>
</evidence>
<keyword evidence="2" id="KW-0479">Metal-binding</keyword>
<accession>A0ABQ5CRP4</accession>
<dbReference type="Pfam" id="PF17921">
    <property type="entry name" value="Integrase_H2C2"/>
    <property type="match status" value="1"/>
</dbReference>
<keyword evidence="6" id="KW-0229">DNA integration</keyword>
<reference evidence="17" key="2">
    <citation type="submission" date="2022-01" db="EMBL/GenBank/DDBJ databases">
        <authorList>
            <person name="Yamashiro T."/>
            <person name="Shiraishi A."/>
            <person name="Satake H."/>
            <person name="Nakayama K."/>
        </authorList>
    </citation>
    <scope>NUCLEOTIDE SEQUENCE</scope>
</reference>
<keyword evidence="4" id="KW-0378">Hydrolase</keyword>
<dbReference type="InterPro" id="IPR043502">
    <property type="entry name" value="DNA/RNA_pol_sf"/>
</dbReference>
<evidence type="ECO:0000256" key="1">
    <source>
        <dbReference type="ARBA" id="ARBA00022670"/>
    </source>
</evidence>
<feature type="domain" description="Integrase zinc-binding" evidence="15">
    <location>
        <begin position="582"/>
        <end position="636"/>
    </location>
</feature>
<evidence type="ECO:0000313" key="18">
    <source>
        <dbReference type="Proteomes" id="UP001151760"/>
    </source>
</evidence>
<evidence type="ECO:0000256" key="2">
    <source>
        <dbReference type="ARBA" id="ARBA00022723"/>
    </source>
</evidence>
<keyword evidence="1" id="KW-0645">Protease</keyword>
<keyword evidence="8" id="KW-0239">DNA-directed DNA polymerase</keyword>
<keyword evidence="8" id="KW-0808">Transferase</keyword>
<dbReference type="EMBL" id="BQNB010014568">
    <property type="protein sequence ID" value="GJT29751.1"/>
    <property type="molecule type" value="Genomic_DNA"/>
</dbReference>
<evidence type="ECO:0000256" key="7">
    <source>
        <dbReference type="ARBA" id="ARBA00022918"/>
    </source>
</evidence>
<keyword evidence="12" id="KW-0175">Coiled coil</keyword>
<name>A0ABQ5CRP4_9ASTR</name>
<comment type="caution">
    <text evidence="17">The sequence shown here is derived from an EMBL/GenBank/DDBJ whole genome shotgun (WGS) entry which is preliminary data.</text>
</comment>
<sequence length="817" mass="94362">MDYIKKDEDKDQKRRFKEEEDPQEDEDDMEIDINEDENKPELTYPYEEVDPLNPPLPASESEPGNEIEVENPIEHEDETVPVSVYETAYALVEKKREAKGRFYGKLILDLGNEVRFSVEQGTAAMEKLVEKLEIVEEKSECKKLKKELEEARIMPPKSAPMTQASIRRMIKESLDAAIAAERARQANVRNDASRSGPVRGRDTAPAIREYTFAGFMKCNPTAFHGIEGAVVLRRRFEKTESVFEISECAKGKKVKFAAATLEGPALTWWKTKVTTIGLETVNQMPWTEMKQLMTAEFCPIEEIQQCRARKTVRMAHKLMEQKSQARNERILEDFPEVFPEELPGLPPLRQVEFRIYLVPGVAPVARAPYRLAPSEIKELSVQLQELLKWIIRIPPELITLLKKERLYAKFLKCDFWLDSVQFLGYVIDRSGVHVDLAKIESIKSWAAPMMPMKKNKKYEWGEEEEEAFQTLKQKLCSAPILALPEGTKDFMVYCDFLLKVMEPLADALSRKGRNKPLRVRALIMIVHNDLPKQIRGAQEEAMKGTNVKAKNLGRLIKPIFEFRPGGTHYFRNHVWLSRYGGLRDLVMHESHKSKYSIHSGSDKMYQDLKLLYWWPTMKADIATYVSKCLTYAKVKAEHQKPFGLLQQPKIPVWNIKAAPYKALYRRKCRSPVCWSEVGDSQLTGPELIRDTTEKIFQIKNRLLTARSRQKSYADRRLKPLEFEVGDMVLLKVSPWKGAMRFEKREKLSSRYIGPFKIVARVGPVAYTLEFPEELKENHSTFHVSNLRSVDGSLMYIVLMEEKSLQLDDKFVYIEEPV</sequence>
<keyword evidence="11" id="KW-0511">Multifunctional enzyme</keyword>
<keyword evidence="9" id="KW-0238">DNA-binding</keyword>
<dbReference type="InterPro" id="IPR056924">
    <property type="entry name" value="SH3_Tf2-1"/>
</dbReference>
<evidence type="ECO:0000313" key="17">
    <source>
        <dbReference type="EMBL" id="GJT29751.1"/>
    </source>
</evidence>
<keyword evidence="7 17" id="KW-0695">RNA-directed DNA polymerase</keyword>
<feature type="domain" description="Reverse transcriptase/retrotransposon-derived protein RNase H-like" evidence="14">
    <location>
        <begin position="460"/>
        <end position="496"/>
    </location>
</feature>
<dbReference type="InterPro" id="IPR050951">
    <property type="entry name" value="Retrovirus_Pol_polyprotein"/>
</dbReference>
<dbReference type="Gene3D" id="3.30.70.270">
    <property type="match status" value="1"/>
</dbReference>
<feature type="compositionally biased region" description="Basic and acidic residues" evidence="13">
    <location>
        <begin position="1"/>
        <end position="18"/>
    </location>
</feature>
<proteinExistence type="predicted"/>
<evidence type="ECO:0000256" key="11">
    <source>
        <dbReference type="ARBA" id="ARBA00023268"/>
    </source>
</evidence>
<dbReference type="Pfam" id="PF17919">
    <property type="entry name" value="RT_RNaseH_2"/>
    <property type="match status" value="1"/>
</dbReference>
<evidence type="ECO:0000256" key="12">
    <source>
        <dbReference type="SAM" id="Coils"/>
    </source>
</evidence>